<protein>
    <submittedName>
        <fullName evidence="2">Uncharacterized protein</fullName>
    </submittedName>
</protein>
<accession>A0A9N7UUF9</accession>
<dbReference type="EMBL" id="CADEAL010001952">
    <property type="protein sequence ID" value="CAB1436878.1"/>
    <property type="molecule type" value="Genomic_DNA"/>
</dbReference>
<dbReference type="Proteomes" id="UP001153269">
    <property type="component" value="Unassembled WGS sequence"/>
</dbReference>
<reference evidence="2" key="1">
    <citation type="submission" date="2020-03" db="EMBL/GenBank/DDBJ databases">
        <authorList>
            <person name="Weist P."/>
        </authorList>
    </citation>
    <scope>NUCLEOTIDE SEQUENCE</scope>
</reference>
<dbReference type="AlphaFoldDB" id="A0A9N7UUF9"/>
<feature type="region of interest" description="Disordered" evidence="1">
    <location>
        <begin position="1"/>
        <end position="53"/>
    </location>
</feature>
<sequence length="98" mass="10637">MDQPPHGANHLQGEASGSGAVSQVRPLDPLHTSVTQSRCQSVQDGDNEQDVVSDSCSRITGSFSTRYCSEEWICRAGPGRRGRMMLAVMKAQFFHGKA</sequence>
<organism evidence="2 3">
    <name type="scientific">Pleuronectes platessa</name>
    <name type="common">European plaice</name>
    <dbReference type="NCBI Taxonomy" id="8262"/>
    <lineage>
        <taxon>Eukaryota</taxon>
        <taxon>Metazoa</taxon>
        <taxon>Chordata</taxon>
        <taxon>Craniata</taxon>
        <taxon>Vertebrata</taxon>
        <taxon>Euteleostomi</taxon>
        <taxon>Actinopterygii</taxon>
        <taxon>Neopterygii</taxon>
        <taxon>Teleostei</taxon>
        <taxon>Neoteleostei</taxon>
        <taxon>Acanthomorphata</taxon>
        <taxon>Carangaria</taxon>
        <taxon>Pleuronectiformes</taxon>
        <taxon>Pleuronectoidei</taxon>
        <taxon>Pleuronectidae</taxon>
        <taxon>Pleuronectes</taxon>
    </lineage>
</organism>
<comment type="caution">
    <text evidence="2">The sequence shown here is derived from an EMBL/GenBank/DDBJ whole genome shotgun (WGS) entry which is preliminary data.</text>
</comment>
<evidence type="ECO:0000256" key="1">
    <source>
        <dbReference type="SAM" id="MobiDB-lite"/>
    </source>
</evidence>
<keyword evidence="3" id="KW-1185">Reference proteome</keyword>
<feature type="compositionally biased region" description="Polar residues" evidence="1">
    <location>
        <begin position="32"/>
        <end position="44"/>
    </location>
</feature>
<proteinExistence type="predicted"/>
<evidence type="ECO:0000313" key="2">
    <source>
        <dbReference type="EMBL" id="CAB1436878.1"/>
    </source>
</evidence>
<name>A0A9N7UUF9_PLEPL</name>
<gene>
    <name evidence="2" type="ORF">PLEPLA_LOCUS24911</name>
</gene>
<evidence type="ECO:0000313" key="3">
    <source>
        <dbReference type="Proteomes" id="UP001153269"/>
    </source>
</evidence>